<accession>A0A1J5PFR0</accession>
<sequence>MRGGQCWLRHTPGGWELSTAVPAVDNSRSPIEIKRPLNPYTTGKFRLLYGLENTTSGRLSLRQFDLTQPQCKVAIFGAVGVADKPTLDQNSLTTLQRGSFQPQQNGA</sequence>
<proteinExistence type="predicted"/>
<evidence type="ECO:0000313" key="1">
    <source>
        <dbReference type="EMBL" id="OIQ69616.1"/>
    </source>
</evidence>
<name>A0A1J5PFR0_9ZZZZ</name>
<comment type="caution">
    <text evidence="1">The sequence shown here is derived from an EMBL/GenBank/DDBJ whole genome shotgun (WGS) entry which is preliminary data.</text>
</comment>
<organism evidence="1">
    <name type="scientific">mine drainage metagenome</name>
    <dbReference type="NCBI Taxonomy" id="410659"/>
    <lineage>
        <taxon>unclassified sequences</taxon>
        <taxon>metagenomes</taxon>
        <taxon>ecological metagenomes</taxon>
    </lineage>
</organism>
<dbReference type="AlphaFoldDB" id="A0A1J5PFR0"/>
<protein>
    <submittedName>
        <fullName evidence="1">Uncharacterized protein</fullName>
    </submittedName>
</protein>
<reference evidence="1" key="1">
    <citation type="submission" date="2016-10" db="EMBL/GenBank/DDBJ databases">
        <title>Sequence of Gallionella enrichment culture.</title>
        <authorList>
            <person name="Poehlein A."/>
            <person name="Muehling M."/>
            <person name="Daniel R."/>
        </authorList>
    </citation>
    <scope>NUCLEOTIDE SEQUENCE</scope>
</reference>
<gene>
    <name evidence="1" type="ORF">GALL_487810</name>
</gene>
<dbReference type="EMBL" id="MLJW01004626">
    <property type="protein sequence ID" value="OIQ69616.1"/>
    <property type="molecule type" value="Genomic_DNA"/>
</dbReference>